<dbReference type="GO" id="GO:0016616">
    <property type="term" value="F:oxidoreductase activity, acting on the CH-OH group of donors, NAD or NADP as acceptor"/>
    <property type="evidence" value="ECO:0007669"/>
    <property type="project" value="InterPro"/>
</dbReference>
<gene>
    <name evidence="6" type="ORF">QVD17_01991</name>
</gene>
<dbReference type="EMBL" id="JAUHHV010000001">
    <property type="protein sequence ID" value="KAK1436213.1"/>
    <property type="molecule type" value="Genomic_DNA"/>
</dbReference>
<dbReference type="AlphaFoldDB" id="A0AAD8L8C6"/>
<dbReference type="InterPro" id="IPR045313">
    <property type="entry name" value="CBR1-like"/>
</dbReference>
<dbReference type="PRINTS" id="PR00081">
    <property type="entry name" value="GDHRDH"/>
</dbReference>
<name>A0AAD8L8C6_TARER</name>
<dbReference type="InterPro" id="IPR002347">
    <property type="entry name" value="SDR_fam"/>
</dbReference>
<evidence type="ECO:0000313" key="7">
    <source>
        <dbReference type="Proteomes" id="UP001229421"/>
    </source>
</evidence>
<keyword evidence="2 5" id="KW-0521">NADP</keyword>
<dbReference type="SUPFAM" id="SSF51735">
    <property type="entry name" value="NAD(P)-binding Rossmann-fold domains"/>
    <property type="match status" value="1"/>
</dbReference>
<keyword evidence="7" id="KW-1185">Reference proteome</keyword>
<dbReference type="PANTHER" id="PTHR43490">
    <property type="entry name" value="(+)-NEOMENTHOL DEHYDROGENASE"/>
    <property type="match status" value="1"/>
</dbReference>
<organism evidence="6 7">
    <name type="scientific">Tagetes erecta</name>
    <name type="common">African marigold</name>
    <dbReference type="NCBI Taxonomy" id="13708"/>
    <lineage>
        <taxon>Eukaryota</taxon>
        <taxon>Viridiplantae</taxon>
        <taxon>Streptophyta</taxon>
        <taxon>Embryophyta</taxon>
        <taxon>Tracheophyta</taxon>
        <taxon>Spermatophyta</taxon>
        <taxon>Magnoliopsida</taxon>
        <taxon>eudicotyledons</taxon>
        <taxon>Gunneridae</taxon>
        <taxon>Pentapetalae</taxon>
        <taxon>asterids</taxon>
        <taxon>campanulids</taxon>
        <taxon>Asterales</taxon>
        <taxon>Asteraceae</taxon>
        <taxon>Asteroideae</taxon>
        <taxon>Heliantheae alliance</taxon>
        <taxon>Tageteae</taxon>
        <taxon>Tagetes</taxon>
    </lineage>
</organism>
<dbReference type="PANTHER" id="PTHR43490:SF107">
    <property type="entry name" value="SALUTARIDINE REDUCTASE (NADPH)"/>
    <property type="match status" value="1"/>
</dbReference>
<dbReference type="PRINTS" id="PR00080">
    <property type="entry name" value="SDRFAMILY"/>
</dbReference>
<protein>
    <recommendedName>
        <fullName evidence="5">Short-chain dehydrogenase/reductase</fullName>
        <ecNumber evidence="5">1.1.1.-</ecNumber>
    </recommendedName>
</protein>
<dbReference type="Proteomes" id="UP001229421">
    <property type="component" value="Unassembled WGS sequence"/>
</dbReference>
<comment type="similarity">
    <text evidence="1 4">Belongs to the short-chain dehydrogenases/reductases (SDR) family.</text>
</comment>
<comment type="caution">
    <text evidence="6">The sequence shown here is derived from an EMBL/GenBank/DDBJ whole genome shotgun (WGS) entry which is preliminary data.</text>
</comment>
<reference evidence="6" key="1">
    <citation type="journal article" date="2023" name="bioRxiv">
        <title>Improved chromosome-level genome assembly for marigold (Tagetes erecta).</title>
        <authorList>
            <person name="Jiang F."/>
            <person name="Yuan L."/>
            <person name="Wang S."/>
            <person name="Wang H."/>
            <person name="Xu D."/>
            <person name="Wang A."/>
            <person name="Fan W."/>
        </authorList>
    </citation>
    <scope>NUCLEOTIDE SEQUENCE</scope>
    <source>
        <strain evidence="6">WSJ</strain>
        <tissue evidence="6">Leaf</tissue>
    </source>
</reference>
<evidence type="ECO:0000256" key="5">
    <source>
        <dbReference type="RuleBase" id="RU369024"/>
    </source>
</evidence>
<dbReference type="EC" id="1.1.1.-" evidence="5"/>
<dbReference type="Pfam" id="PF00106">
    <property type="entry name" value="adh_short"/>
    <property type="match status" value="1"/>
</dbReference>
<evidence type="ECO:0000256" key="4">
    <source>
        <dbReference type="RuleBase" id="RU000363"/>
    </source>
</evidence>
<sequence length="298" mass="32828">MASKRIAVVTGGNKGIGFEICKQLASSDHDVLVVLTARDEQKGHEALHKLKTSGLPENRVVFQQLDVTNPASITSFADFIHTQFGKLDILVNNAGITGIVVDEGSVTRSNVQDASLNTYITKQVMLQTYETARDCIQTNYYGTKHVTEALLPFLRLSSSPRIVNVSSGVGKLENIKDERANQMLSDVDSLTEEVVEEVVTGFLRDVKDGSLEEKGWTVQLSAYIVSKAVINAYTRILANKYPSFRINAVNPGFTKTDMTLQKGKYTVEEGARGPVWLALIPDEGPSGRFFFQMEETAF</sequence>
<dbReference type="GO" id="GO:0016020">
    <property type="term" value="C:membrane"/>
    <property type="evidence" value="ECO:0007669"/>
    <property type="project" value="TreeGrafter"/>
</dbReference>
<keyword evidence="3 5" id="KW-0560">Oxidoreductase</keyword>
<evidence type="ECO:0000256" key="2">
    <source>
        <dbReference type="ARBA" id="ARBA00022857"/>
    </source>
</evidence>
<accession>A0AAD8L8C6</accession>
<evidence type="ECO:0000256" key="3">
    <source>
        <dbReference type="ARBA" id="ARBA00023002"/>
    </source>
</evidence>
<proteinExistence type="inferred from homology"/>
<dbReference type="CDD" id="cd05324">
    <property type="entry name" value="carb_red_PTCR-like_SDR_c"/>
    <property type="match status" value="1"/>
</dbReference>
<dbReference type="InterPro" id="IPR036291">
    <property type="entry name" value="NAD(P)-bd_dom_sf"/>
</dbReference>
<evidence type="ECO:0000313" key="6">
    <source>
        <dbReference type="EMBL" id="KAK1436213.1"/>
    </source>
</evidence>
<dbReference type="Gene3D" id="3.40.50.720">
    <property type="entry name" value="NAD(P)-binding Rossmann-like Domain"/>
    <property type="match status" value="1"/>
</dbReference>
<evidence type="ECO:0000256" key="1">
    <source>
        <dbReference type="ARBA" id="ARBA00006484"/>
    </source>
</evidence>